<dbReference type="GO" id="GO:0003964">
    <property type="term" value="F:RNA-directed DNA polymerase activity"/>
    <property type="evidence" value="ECO:0007669"/>
    <property type="project" value="UniProtKB-KW"/>
</dbReference>
<dbReference type="AlphaFoldDB" id="A0A6S7GQR1"/>
<feature type="region of interest" description="Disordered" evidence="10">
    <location>
        <begin position="703"/>
        <end position="752"/>
    </location>
</feature>
<feature type="region of interest" description="Disordered" evidence="10">
    <location>
        <begin position="791"/>
        <end position="850"/>
    </location>
</feature>
<dbReference type="InterPro" id="IPR000477">
    <property type="entry name" value="RT_dom"/>
</dbReference>
<evidence type="ECO:0000256" key="10">
    <source>
        <dbReference type="SAM" id="MobiDB-lite"/>
    </source>
</evidence>
<name>A0A6S7GQR1_PARCT</name>
<dbReference type="InterPro" id="IPR054465">
    <property type="entry name" value="Integrase_p58-like_C"/>
</dbReference>
<dbReference type="PROSITE" id="PS50878">
    <property type="entry name" value="RT_POL"/>
    <property type="match status" value="1"/>
</dbReference>
<protein>
    <submittedName>
        <fullName evidence="11">Retrovirus-related Pol poly from transposon, partial</fullName>
    </submittedName>
</protein>
<dbReference type="Gene3D" id="3.30.420.10">
    <property type="entry name" value="Ribonuclease H-like superfamily/Ribonuclease H"/>
    <property type="match status" value="1"/>
</dbReference>
<dbReference type="Proteomes" id="UP001152795">
    <property type="component" value="Unassembled WGS sequence"/>
</dbReference>
<feature type="compositionally biased region" description="Basic and acidic residues" evidence="10">
    <location>
        <begin position="718"/>
        <end position="731"/>
    </location>
</feature>
<dbReference type="InterPro" id="IPR050951">
    <property type="entry name" value="Retrovirus_Pol_polyprotein"/>
</dbReference>
<dbReference type="Pfam" id="PF00078">
    <property type="entry name" value="RVT_1"/>
    <property type="match status" value="1"/>
</dbReference>
<feature type="compositionally biased region" description="Polar residues" evidence="10">
    <location>
        <begin position="800"/>
        <end position="811"/>
    </location>
</feature>
<dbReference type="CDD" id="cd09274">
    <property type="entry name" value="RNase_HI_RT_Ty3"/>
    <property type="match status" value="1"/>
</dbReference>
<dbReference type="Pfam" id="PF22938">
    <property type="entry name" value="Integrase_p58_C"/>
    <property type="match status" value="1"/>
</dbReference>
<dbReference type="InterPro" id="IPR043502">
    <property type="entry name" value="DNA/RNA_pol_sf"/>
</dbReference>
<dbReference type="Gene3D" id="3.30.70.270">
    <property type="match status" value="2"/>
</dbReference>
<keyword evidence="8" id="KW-0511">Multifunctional enzyme</keyword>
<comment type="caution">
    <text evidence="11">The sequence shown here is derived from an EMBL/GenBank/DDBJ whole genome shotgun (WGS) entry which is preliminary data.</text>
</comment>
<evidence type="ECO:0000256" key="8">
    <source>
        <dbReference type="ARBA" id="ARBA00023268"/>
    </source>
</evidence>
<keyword evidence="2" id="KW-0808">Transferase</keyword>
<evidence type="ECO:0000256" key="3">
    <source>
        <dbReference type="ARBA" id="ARBA00022695"/>
    </source>
</evidence>
<dbReference type="GO" id="GO:0008233">
    <property type="term" value="F:peptidase activity"/>
    <property type="evidence" value="ECO:0007669"/>
    <property type="project" value="UniProtKB-KW"/>
</dbReference>
<accession>A0A6S7GQR1</accession>
<dbReference type="CDD" id="cd01647">
    <property type="entry name" value="RT_LTR"/>
    <property type="match status" value="1"/>
</dbReference>
<dbReference type="Pfam" id="PF17919">
    <property type="entry name" value="RT_RNaseH_2"/>
    <property type="match status" value="1"/>
</dbReference>
<dbReference type="InterPro" id="IPR001584">
    <property type="entry name" value="Integrase_cat-core"/>
</dbReference>
<dbReference type="Gene3D" id="3.10.20.370">
    <property type="match status" value="1"/>
</dbReference>
<dbReference type="GO" id="GO:0004519">
    <property type="term" value="F:endonuclease activity"/>
    <property type="evidence" value="ECO:0007669"/>
    <property type="project" value="UniProtKB-KW"/>
</dbReference>
<keyword evidence="9" id="KW-0175">Coiled coil</keyword>
<dbReference type="PANTHER" id="PTHR37984">
    <property type="entry name" value="PROTEIN CBG26694"/>
    <property type="match status" value="1"/>
</dbReference>
<dbReference type="FunFam" id="3.10.10.10:FF:000007">
    <property type="entry name" value="Retrovirus-related Pol polyprotein from transposon 17.6-like Protein"/>
    <property type="match status" value="1"/>
</dbReference>
<keyword evidence="1" id="KW-0645">Protease</keyword>
<organism evidence="11 12">
    <name type="scientific">Paramuricea clavata</name>
    <name type="common">Red gorgonian</name>
    <name type="synonym">Violescent sea-whip</name>
    <dbReference type="NCBI Taxonomy" id="317549"/>
    <lineage>
        <taxon>Eukaryota</taxon>
        <taxon>Metazoa</taxon>
        <taxon>Cnidaria</taxon>
        <taxon>Anthozoa</taxon>
        <taxon>Octocorallia</taxon>
        <taxon>Malacalcyonacea</taxon>
        <taxon>Plexauridae</taxon>
        <taxon>Paramuricea</taxon>
    </lineage>
</organism>
<proteinExistence type="predicted"/>
<dbReference type="EMBL" id="CACRXK020002447">
    <property type="protein sequence ID" value="CAB3994368.1"/>
    <property type="molecule type" value="Genomic_DNA"/>
</dbReference>
<dbReference type="FunFam" id="3.10.20.370:FF:000001">
    <property type="entry name" value="Retrovirus-related Pol polyprotein from transposon 17.6-like protein"/>
    <property type="match status" value="1"/>
</dbReference>
<dbReference type="SUPFAM" id="SSF56672">
    <property type="entry name" value="DNA/RNA polymerases"/>
    <property type="match status" value="1"/>
</dbReference>
<dbReference type="FunFam" id="3.30.70.270:FF:000020">
    <property type="entry name" value="Transposon Tf2-6 polyprotein-like Protein"/>
    <property type="match status" value="1"/>
</dbReference>
<evidence type="ECO:0000256" key="5">
    <source>
        <dbReference type="ARBA" id="ARBA00022759"/>
    </source>
</evidence>
<keyword evidence="6" id="KW-0378">Hydrolase</keyword>
<sequence length="850" mass="97983">MDMVKELFPIVNDSLLESEKESVYKVLARHTVIVSENKTDLGEARDVQHFINTGQHIPVKATPRRFPFHKREVVREEVESMLASDVIEPSTSPWSAPVVLVRKKDGSERFCIDYLKLNAITKKDVFPLPRCDEILESLSGAAYFTHLDLVRGYWQIKVAEQDREKTAFSTPDGHFQFKRMPFGLTNAPATFQRAMNTILAGLCWTDCVVYLEDIIVSGRTLEEHNQRLENVLARLETAGLKLNARKCEFVQQRSAILGHVVSKEGISTDPDKVKVLEKWPTPNNLSDLRSFLGCTGYYRQYIRDYARIAEPLYRLERKGTVFKWNDDCQKAFNILKTKLITAPILSYPRLDIPFILDTDACDTGIGAVLSQRHGEDEKVIAYAARSLSKAERNYSTTRKELLALVWSMEHFASYLIGKPFRARSDHNALRWIRNFKQPKGQVARWIERLSVFDFEIEHRPGRSHGNADGVSRIPQDTREVQSGHVCNASNGNDETSPWCLRWTAKELSLHQHEYPEICRAIGWVKDEIIDILGIKKTRTTPYHPPSDGLVERMNRTLKDILSKLVNERQDDWDRCLPQALLAYRSTVQTSTGFSPHFLMFGRETRIPVDLMTPEPPQAEVPLTTSEYAEKLRKRFERTYELTRVNTKKSSERYKDYYDAKAKDTTYNVGEKKISDVVYRIEKNANKRNRLVVHYNRLKPCFERPLKSLPNRPPNETKLQSKETPETRKENVENCSGQTPQTEPPTNGGNDEDEWTVRYFRRNLRQSRPSRAINGEEHGQNLPDEVQEDVQHLPDELQQDGPLSSMEQNNQRDGSDETLREPVEGNEGQSQAPPERPARTRKNPAWLRDYE</sequence>
<keyword evidence="7" id="KW-0695">RNA-directed DNA polymerase</keyword>
<dbReference type="InterPro" id="IPR043128">
    <property type="entry name" value="Rev_trsase/Diguanyl_cyclase"/>
</dbReference>
<dbReference type="OrthoDB" id="6508513at2759"/>
<evidence type="ECO:0000256" key="2">
    <source>
        <dbReference type="ARBA" id="ARBA00022679"/>
    </source>
</evidence>
<dbReference type="PANTHER" id="PTHR37984:SF5">
    <property type="entry name" value="PROTEIN NYNRIN-LIKE"/>
    <property type="match status" value="1"/>
</dbReference>
<reference evidence="11" key="1">
    <citation type="submission" date="2020-04" db="EMBL/GenBank/DDBJ databases">
        <authorList>
            <person name="Alioto T."/>
            <person name="Alioto T."/>
            <person name="Gomez Garrido J."/>
        </authorList>
    </citation>
    <scope>NUCLEOTIDE SEQUENCE</scope>
    <source>
        <strain evidence="11">A484AB</strain>
    </source>
</reference>
<keyword evidence="3" id="KW-0548">Nucleotidyltransferase</keyword>
<dbReference type="InterPro" id="IPR012337">
    <property type="entry name" value="RNaseH-like_sf"/>
</dbReference>
<evidence type="ECO:0000256" key="4">
    <source>
        <dbReference type="ARBA" id="ARBA00022722"/>
    </source>
</evidence>
<evidence type="ECO:0000256" key="9">
    <source>
        <dbReference type="SAM" id="Coils"/>
    </source>
</evidence>
<keyword evidence="4" id="KW-0540">Nuclease</keyword>
<evidence type="ECO:0000313" key="11">
    <source>
        <dbReference type="EMBL" id="CAB3994368.1"/>
    </source>
</evidence>
<dbReference type="PROSITE" id="PS50994">
    <property type="entry name" value="INTEGRASE"/>
    <property type="match status" value="1"/>
</dbReference>
<feature type="coiled-coil region" evidence="9">
    <location>
        <begin position="218"/>
        <end position="245"/>
    </location>
</feature>
<feature type="compositionally biased region" description="Polar residues" evidence="10">
    <location>
        <begin position="732"/>
        <end position="748"/>
    </location>
</feature>
<gene>
    <name evidence="11" type="ORF">PACLA_8A036016</name>
</gene>
<keyword evidence="12" id="KW-1185">Reference proteome</keyword>
<dbReference type="GO" id="GO:0015074">
    <property type="term" value="P:DNA integration"/>
    <property type="evidence" value="ECO:0007669"/>
    <property type="project" value="InterPro"/>
</dbReference>
<dbReference type="GO" id="GO:0006508">
    <property type="term" value="P:proteolysis"/>
    <property type="evidence" value="ECO:0007669"/>
    <property type="project" value="UniProtKB-KW"/>
</dbReference>
<evidence type="ECO:0000256" key="7">
    <source>
        <dbReference type="ARBA" id="ARBA00022918"/>
    </source>
</evidence>
<dbReference type="InterPro" id="IPR036397">
    <property type="entry name" value="RNaseH_sf"/>
</dbReference>
<dbReference type="GO" id="GO:0003676">
    <property type="term" value="F:nucleic acid binding"/>
    <property type="evidence" value="ECO:0007669"/>
    <property type="project" value="InterPro"/>
</dbReference>
<dbReference type="InterPro" id="IPR041577">
    <property type="entry name" value="RT_RNaseH_2"/>
</dbReference>
<dbReference type="Gene3D" id="3.10.10.10">
    <property type="entry name" value="HIV Type 1 Reverse Transcriptase, subunit A, domain 1"/>
    <property type="match status" value="1"/>
</dbReference>
<keyword evidence="5" id="KW-0255">Endonuclease</keyword>
<dbReference type="SUPFAM" id="SSF53098">
    <property type="entry name" value="Ribonuclease H-like"/>
    <property type="match status" value="1"/>
</dbReference>
<evidence type="ECO:0000313" key="12">
    <source>
        <dbReference type="Proteomes" id="UP001152795"/>
    </source>
</evidence>
<evidence type="ECO:0000256" key="1">
    <source>
        <dbReference type="ARBA" id="ARBA00022670"/>
    </source>
</evidence>
<evidence type="ECO:0000256" key="6">
    <source>
        <dbReference type="ARBA" id="ARBA00022801"/>
    </source>
</evidence>
<feature type="compositionally biased region" description="Basic and acidic residues" evidence="10">
    <location>
        <begin position="812"/>
        <end position="822"/>
    </location>
</feature>